<evidence type="ECO:0000256" key="2">
    <source>
        <dbReference type="ARBA" id="ARBA00023125"/>
    </source>
</evidence>
<dbReference type="PANTHER" id="PTHR46796:SF6">
    <property type="entry name" value="ARAC SUBFAMILY"/>
    <property type="match status" value="1"/>
</dbReference>
<dbReference type="GO" id="GO:0043565">
    <property type="term" value="F:sequence-specific DNA binding"/>
    <property type="evidence" value="ECO:0007669"/>
    <property type="project" value="InterPro"/>
</dbReference>
<sequence>MRGSCVADLEYQRQTFSTLHVSDTDRPDYWIRHVRMNHGELRFDFGEHRDFVGQTEVQRCGPYQLVEFESRRIRYVRTAAHVREDDDRSARLVIPLQGRIALAQGEEAALLTPGQMGMVSLDRPLSLAHEDNAHAWILTVPAEDIPPELDNCGVPLTLDPQSAILGTVRAMTRELALHRETMSEWEFVEISGRLVDLLGKSIHERQAPHQDRLASIAKDAATYVRKYSDDPTITPLSVADHLGCSRRQLELALRTTNTPPARLIREARLQQARRRLQDPLNVSTVDSIAFESGFRSLSAFRDAFEKRYGIQPSQVRMAYRRK</sequence>
<dbReference type="InterPro" id="IPR050204">
    <property type="entry name" value="AraC_XylS_family_regulators"/>
</dbReference>
<comment type="caution">
    <text evidence="5">The sequence shown here is derived from an EMBL/GenBank/DDBJ whole genome shotgun (WGS) entry which is preliminary data.</text>
</comment>
<feature type="domain" description="HTH araC/xylS-type" evidence="4">
    <location>
        <begin position="218"/>
        <end position="318"/>
    </location>
</feature>
<dbReference type="PROSITE" id="PS01124">
    <property type="entry name" value="HTH_ARAC_FAMILY_2"/>
    <property type="match status" value="1"/>
</dbReference>
<dbReference type="EMBL" id="VXLC01000003">
    <property type="protein sequence ID" value="KAA8888994.1"/>
    <property type="molecule type" value="Genomic_DNA"/>
</dbReference>
<protein>
    <submittedName>
        <fullName evidence="5">AraC family transcriptional regulator</fullName>
    </submittedName>
</protein>
<keyword evidence="1" id="KW-0805">Transcription regulation</keyword>
<dbReference type="OrthoDB" id="9799345at2"/>
<dbReference type="GO" id="GO:0003700">
    <property type="term" value="F:DNA-binding transcription factor activity"/>
    <property type="evidence" value="ECO:0007669"/>
    <property type="project" value="InterPro"/>
</dbReference>
<dbReference type="Gene3D" id="1.10.10.60">
    <property type="entry name" value="Homeodomain-like"/>
    <property type="match status" value="1"/>
</dbReference>
<reference evidence="5 6" key="1">
    <citation type="submission" date="2019-09" db="EMBL/GenBank/DDBJ databases">
        <authorList>
            <person name="Wang X."/>
        </authorList>
    </citation>
    <scope>NUCLEOTIDE SEQUENCE [LARGE SCALE GENOMIC DNA]</scope>
    <source>
        <strain evidence="5 6">CICC 11023</strain>
    </source>
</reference>
<evidence type="ECO:0000313" key="6">
    <source>
        <dbReference type="Proteomes" id="UP000323876"/>
    </source>
</evidence>
<dbReference type="PANTHER" id="PTHR46796">
    <property type="entry name" value="HTH-TYPE TRANSCRIPTIONAL ACTIVATOR RHAS-RELATED"/>
    <property type="match status" value="1"/>
</dbReference>
<dbReference type="InterPro" id="IPR018060">
    <property type="entry name" value="HTH_AraC"/>
</dbReference>
<accession>A0A5N0EL41</accession>
<evidence type="ECO:0000313" key="5">
    <source>
        <dbReference type="EMBL" id="KAA8888994.1"/>
    </source>
</evidence>
<dbReference type="AlphaFoldDB" id="A0A5N0EL41"/>
<dbReference type="InterPro" id="IPR035418">
    <property type="entry name" value="AraC-bd_2"/>
</dbReference>
<gene>
    <name evidence="5" type="ORF">F3087_08340</name>
</gene>
<dbReference type="InterPro" id="IPR009057">
    <property type="entry name" value="Homeodomain-like_sf"/>
</dbReference>
<keyword evidence="2" id="KW-0238">DNA-binding</keyword>
<dbReference type="SMART" id="SM00342">
    <property type="entry name" value="HTH_ARAC"/>
    <property type="match status" value="1"/>
</dbReference>
<dbReference type="Pfam" id="PF12833">
    <property type="entry name" value="HTH_18"/>
    <property type="match status" value="1"/>
</dbReference>
<evidence type="ECO:0000259" key="4">
    <source>
        <dbReference type="PROSITE" id="PS01124"/>
    </source>
</evidence>
<dbReference type="SUPFAM" id="SSF46689">
    <property type="entry name" value="Homeodomain-like"/>
    <property type="match status" value="1"/>
</dbReference>
<keyword evidence="3" id="KW-0804">Transcription</keyword>
<dbReference type="Pfam" id="PF14525">
    <property type="entry name" value="AraC_binding_2"/>
    <property type="match status" value="1"/>
</dbReference>
<proteinExistence type="predicted"/>
<evidence type="ECO:0000256" key="3">
    <source>
        <dbReference type="ARBA" id="ARBA00023163"/>
    </source>
</evidence>
<evidence type="ECO:0000256" key="1">
    <source>
        <dbReference type="ARBA" id="ARBA00023015"/>
    </source>
</evidence>
<keyword evidence="6" id="KW-1185">Reference proteome</keyword>
<name>A0A5N0EL41_9NOCA</name>
<organism evidence="5 6">
    <name type="scientific">Nocardia colli</name>
    <dbReference type="NCBI Taxonomy" id="2545717"/>
    <lineage>
        <taxon>Bacteria</taxon>
        <taxon>Bacillati</taxon>
        <taxon>Actinomycetota</taxon>
        <taxon>Actinomycetes</taxon>
        <taxon>Mycobacteriales</taxon>
        <taxon>Nocardiaceae</taxon>
        <taxon>Nocardia</taxon>
    </lineage>
</organism>
<dbReference type="Proteomes" id="UP000323876">
    <property type="component" value="Unassembled WGS sequence"/>
</dbReference>